<proteinExistence type="predicted"/>
<accession>A0A4Y2AS02</accession>
<keyword evidence="1" id="KW-0472">Membrane</keyword>
<sequence length="72" mass="7904">MTSKASELSLLLATVFGLIVYRIILVTVLTASDHHIWKTYAKITTSITASLVNLVVIIIMDKVSDAFTYFAA</sequence>
<protein>
    <submittedName>
        <fullName evidence="2">Uncharacterized protein</fullName>
    </submittedName>
</protein>
<dbReference type="AlphaFoldDB" id="A0A4Y2AS02"/>
<gene>
    <name evidence="2" type="ORF">AVEN_233215_1</name>
</gene>
<keyword evidence="3" id="KW-1185">Reference proteome</keyword>
<evidence type="ECO:0000313" key="2">
    <source>
        <dbReference type="EMBL" id="GBL82752.1"/>
    </source>
</evidence>
<dbReference type="OrthoDB" id="6431562at2759"/>
<keyword evidence="1" id="KW-0812">Transmembrane</keyword>
<name>A0A4Y2AS02_ARAVE</name>
<feature type="transmembrane region" description="Helical" evidence="1">
    <location>
        <begin position="43"/>
        <end position="60"/>
    </location>
</feature>
<organism evidence="2 3">
    <name type="scientific">Araneus ventricosus</name>
    <name type="common">Orbweaver spider</name>
    <name type="synonym">Epeira ventricosa</name>
    <dbReference type="NCBI Taxonomy" id="182803"/>
    <lineage>
        <taxon>Eukaryota</taxon>
        <taxon>Metazoa</taxon>
        <taxon>Ecdysozoa</taxon>
        <taxon>Arthropoda</taxon>
        <taxon>Chelicerata</taxon>
        <taxon>Arachnida</taxon>
        <taxon>Araneae</taxon>
        <taxon>Araneomorphae</taxon>
        <taxon>Entelegynae</taxon>
        <taxon>Araneoidea</taxon>
        <taxon>Araneidae</taxon>
        <taxon>Araneus</taxon>
    </lineage>
</organism>
<feature type="transmembrane region" description="Helical" evidence="1">
    <location>
        <begin position="12"/>
        <end position="31"/>
    </location>
</feature>
<dbReference type="EMBL" id="BGPR01081387">
    <property type="protein sequence ID" value="GBL82752.1"/>
    <property type="molecule type" value="Genomic_DNA"/>
</dbReference>
<evidence type="ECO:0000313" key="3">
    <source>
        <dbReference type="Proteomes" id="UP000499080"/>
    </source>
</evidence>
<dbReference type="Proteomes" id="UP000499080">
    <property type="component" value="Unassembled WGS sequence"/>
</dbReference>
<evidence type="ECO:0000256" key="1">
    <source>
        <dbReference type="SAM" id="Phobius"/>
    </source>
</evidence>
<keyword evidence="1" id="KW-1133">Transmembrane helix</keyword>
<reference evidence="2 3" key="1">
    <citation type="journal article" date="2019" name="Sci. Rep.">
        <title>Orb-weaving spider Araneus ventricosus genome elucidates the spidroin gene catalogue.</title>
        <authorList>
            <person name="Kono N."/>
            <person name="Nakamura H."/>
            <person name="Ohtoshi R."/>
            <person name="Moran D.A.P."/>
            <person name="Shinohara A."/>
            <person name="Yoshida Y."/>
            <person name="Fujiwara M."/>
            <person name="Mori M."/>
            <person name="Tomita M."/>
            <person name="Arakawa K."/>
        </authorList>
    </citation>
    <scope>NUCLEOTIDE SEQUENCE [LARGE SCALE GENOMIC DNA]</scope>
</reference>
<comment type="caution">
    <text evidence="2">The sequence shown here is derived from an EMBL/GenBank/DDBJ whole genome shotgun (WGS) entry which is preliminary data.</text>
</comment>